<dbReference type="PIRSF" id="PIRSF001555">
    <property type="entry name" value="Asp_ammon_ligase"/>
    <property type="match status" value="1"/>
</dbReference>
<dbReference type="PROSITE" id="PS50862">
    <property type="entry name" value="AA_TRNA_LIGASE_II"/>
    <property type="match status" value="1"/>
</dbReference>
<evidence type="ECO:0000256" key="6">
    <source>
        <dbReference type="ARBA" id="ARBA00022888"/>
    </source>
</evidence>
<evidence type="ECO:0000313" key="11">
    <source>
        <dbReference type="Proteomes" id="UP001589738"/>
    </source>
</evidence>
<gene>
    <name evidence="7 10" type="primary">asnA</name>
    <name evidence="10" type="ORF">ACFFHF_24705</name>
</gene>
<evidence type="ECO:0000256" key="8">
    <source>
        <dbReference type="NCBIfam" id="TIGR00669"/>
    </source>
</evidence>
<dbReference type="Gene3D" id="3.30.930.10">
    <property type="entry name" value="Bira Bifunctional Protein, Domain 2"/>
    <property type="match status" value="1"/>
</dbReference>
<organism evidence="10 11">
    <name type="scientific">Robertmurraya beringensis</name>
    <dbReference type="NCBI Taxonomy" id="641660"/>
    <lineage>
        <taxon>Bacteria</taxon>
        <taxon>Bacillati</taxon>
        <taxon>Bacillota</taxon>
        <taxon>Bacilli</taxon>
        <taxon>Bacillales</taxon>
        <taxon>Bacillaceae</taxon>
        <taxon>Robertmurraya</taxon>
    </lineage>
</organism>
<dbReference type="Pfam" id="PF03590">
    <property type="entry name" value="AsnA"/>
    <property type="match status" value="1"/>
</dbReference>
<name>A0ABV6KYH1_9BACI</name>
<evidence type="ECO:0000256" key="7">
    <source>
        <dbReference type="HAMAP-Rule" id="MF_00555"/>
    </source>
</evidence>
<keyword evidence="3 7" id="KW-0028">Amino-acid biosynthesis</keyword>
<evidence type="ECO:0000256" key="5">
    <source>
        <dbReference type="ARBA" id="ARBA00022840"/>
    </source>
</evidence>
<keyword evidence="2 7" id="KW-0436">Ligase</keyword>
<sequence>MRKIPAGYKSKLDLLQTEQAIKKVKDYFENNLAEELNLIRVSAPILVKEGNGINDNLNGVERIVSFDALDIKDTQIQVVQSLAKWKRLALAKYGIGLGKGLYTDMNAIRRDEILSNLHSLYVDQWDWEKVITREQRNVQTLQAEVRKIYNVLRSTEIYLNDFFPELTPSLPMNIHFVTTQELEDEFPELTPKQREDKVAKEYGAVFIFQIGGELKSGKKHDGRSPDYDDWTLNGDIVLWNPTLEMAFEVSSMGVRVDEEALKQQLILAGAEDRMNLEFHQAILKGEVPYTIGGGIGQSRLCMFFLQKAHIGEVQVSIWNEEILQACREANIQLL</sequence>
<dbReference type="NCBIfam" id="TIGR00669">
    <property type="entry name" value="asnA"/>
    <property type="match status" value="1"/>
</dbReference>
<dbReference type="InterPro" id="IPR004618">
    <property type="entry name" value="AsnA"/>
</dbReference>
<dbReference type="InterPro" id="IPR006195">
    <property type="entry name" value="aa-tRNA-synth_II"/>
</dbReference>
<evidence type="ECO:0000256" key="1">
    <source>
        <dbReference type="ARBA" id="ARBA00022490"/>
    </source>
</evidence>
<proteinExistence type="inferred from homology"/>
<dbReference type="RefSeq" id="WP_377059310.1">
    <property type="nucleotide sequence ID" value="NZ_JBHLUU010000128.1"/>
</dbReference>
<protein>
    <recommendedName>
        <fullName evidence="7 8">Aspartate--ammonia ligase</fullName>
        <ecNumber evidence="7 8">6.3.1.1</ecNumber>
    </recommendedName>
    <alternativeName>
        <fullName evidence="7">Asparagine synthetase A</fullName>
    </alternativeName>
</protein>
<keyword evidence="6 7" id="KW-0061">Asparagine biosynthesis</keyword>
<dbReference type="PANTHER" id="PTHR30073">
    <property type="entry name" value="ASPARTATE--AMMONIA LIGASE"/>
    <property type="match status" value="1"/>
</dbReference>
<comment type="pathway">
    <text evidence="7">Amino-acid biosynthesis; L-asparagine biosynthesis; L-asparagine from L-aspartate (ammonia route): step 1/1.</text>
</comment>
<dbReference type="EC" id="6.3.1.1" evidence="7 8"/>
<keyword evidence="1 7" id="KW-0963">Cytoplasm</keyword>
<evidence type="ECO:0000256" key="4">
    <source>
        <dbReference type="ARBA" id="ARBA00022741"/>
    </source>
</evidence>
<dbReference type="InterPro" id="IPR045864">
    <property type="entry name" value="aa-tRNA-synth_II/BPL/LPL"/>
</dbReference>
<keyword evidence="11" id="KW-1185">Reference proteome</keyword>
<keyword evidence="4 7" id="KW-0547">Nucleotide-binding</keyword>
<evidence type="ECO:0000313" key="10">
    <source>
        <dbReference type="EMBL" id="MFC0478392.1"/>
    </source>
</evidence>
<feature type="domain" description="Aminoacyl-transfer RNA synthetases class-II family profile" evidence="9">
    <location>
        <begin position="23"/>
        <end position="310"/>
    </location>
</feature>
<accession>A0ABV6KYH1</accession>
<evidence type="ECO:0000256" key="2">
    <source>
        <dbReference type="ARBA" id="ARBA00022598"/>
    </source>
</evidence>
<comment type="catalytic activity">
    <reaction evidence="7">
        <text>L-aspartate + NH4(+) + ATP = L-asparagine + AMP + diphosphate + H(+)</text>
        <dbReference type="Rhea" id="RHEA:11372"/>
        <dbReference type="ChEBI" id="CHEBI:15378"/>
        <dbReference type="ChEBI" id="CHEBI:28938"/>
        <dbReference type="ChEBI" id="CHEBI:29991"/>
        <dbReference type="ChEBI" id="CHEBI:30616"/>
        <dbReference type="ChEBI" id="CHEBI:33019"/>
        <dbReference type="ChEBI" id="CHEBI:58048"/>
        <dbReference type="ChEBI" id="CHEBI:456215"/>
        <dbReference type="EC" id="6.3.1.1"/>
    </reaction>
</comment>
<dbReference type="HAMAP" id="MF_00555">
    <property type="entry name" value="AsnA"/>
    <property type="match status" value="1"/>
</dbReference>
<dbReference type="Proteomes" id="UP001589738">
    <property type="component" value="Unassembled WGS sequence"/>
</dbReference>
<dbReference type="SUPFAM" id="SSF55681">
    <property type="entry name" value="Class II aaRS and biotin synthetases"/>
    <property type="match status" value="1"/>
</dbReference>
<evidence type="ECO:0000259" key="9">
    <source>
        <dbReference type="PROSITE" id="PS50862"/>
    </source>
</evidence>
<keyword evidence="5 7" id="KW-0067">ATP-binding</keyword>
<dbReference type="GO" id="GO:0004071">
    <property type="term" value="F:aspartate-ammonia ligase activity"/>
    <property type="evidence" value="ECO:0007669"/>
    <property type="project" value="UniProtKB-EC"/>
</dbReference>
<dbReference type="EMBL" id="JBHLUU010000128">
    <property type="protein sequence ID" value="MFC0478392.1"/>
    <property type="molecule type" value="Genomic_DNA"/>
</dbReference>
<comment type="caution">
    <text evidence="10">The sequence shown here is derived from an EMBL/GenBank/DDBJ whole genome shotgun (WGS) entry which is preliminary data.</text>
</comment>
<dbReference type="PANTHER" id="PTHR30073:SF5">
    <property type="entry name" value="ASPARTATE--AMMONIA LIGASE"/>
    <property type="match status" value="1"/>
</dbReference>
<evidence type="ECO:0000256" key="3">
    <source>
        <dbReference type="ARBA" id="ARBA00022605"/>
    </source>
</evidence>
<comment type="similarity">
    <text evidence="7">Belongs to the class-II aminoacyl-tRNA synthetase family. AsnA subfamily.</text>
</comment>
<reference evidence="10 11" key="1">
    <citation type="submission" date="2024-09" db="EMBL/GenBank/DDBJ databases">
        <authorList>
            <person name="Sun Q."/>
            <person name="Mori K."/>
        </authorList>
    </citation>
    <scope>NUCLEOTIDE SEQUENCE [LARGE SCALE GENOMIC DNA]</scope>
    <source>
        <strain evidence="10 11">CGMCC 1.9126</strain>
    </source>
</reference>
<comment type="subcellular location">
    <subcellularLocation>
        <location evidence="7">Cytoplasm</location>
    </subcellularLocation>
</comment>